<dbReference type="InterPro" id="IPR003200">
    <property type="entry name" value="Nict_dMeBzImd_PRibTrfase"/>
</dbReference>
<reference evidence="11" key="1">
    <citation type="submission" date="2020-01" db="EMBL/GenBank/DDBJ databases">
        <authorList>
            <person name="Meier V. D."/>
            <person name="Meier V D."/>
        </authorList>
    </citation>
    <scope>NUCLEOTIDE SEQUENCE</scope>
    <source>
        <strain evidence="11">HLG_WM_MAG_09</strain>
    </source>
</reference>
<dbReference type="CDD" id="cd02439">
    <property type="entry name" value="DMB-PRT_CobT"/>
    <property type="match status" value="1"/>
</dbReference>
<dbReference type="SUPFAM" id="SSF52733">
    <property type="entry name" value="Nicotinate mononucleotide:5,6-dimethylbenzimidazole phosphoribosyltransferase (CobT)"/>
    <property type="match status" value="1"/>
</dbReference>
<evidence type="ECO:0000313" key="11">
    <source>
        <dbReference type="EMBL" id="CAA6829577.1"/>
    </source>
</evidence>
<accession>A0A6S6UJ32</accession>
<protein>
    <recommendedName>
        <fullName evidence="4 10">Nicotinate-nucleotide--dimethylbenzimidazole phosphoribosyltransferase</fullName>
        <shortName evidence="10">NN:DBI PRT</shortName>
        <ecNumber evidence="3 10">2.4.2.21</ecNumber>
    </recommendedName>
    <alternativeName>
        <fullName evidence="8 10">N(1)-alpha-phosphoribosyltransferase</fullName>
    </alternativeName>
</protein>
<gene>
    <name evidence="10" type="primary">cobT</name>
    <name evidence="11" type="ORF">HELGO_WM22871</name>
</gene>
<dbReference type="GO" id="GO:0008939">
    <property type="term" value="F:nicotinate-nucleotide-dimethylbenzimidazole phosphoribosyltransferase activity"/>
    <property type="evidence" value="ECO:0007669"/>
    <property type="project" value="UniProtKB-UniRule"/>
</dbReference>
<name>A0A6S6UJ32_9GAMM</name>
<organism evidence="11">
    <name type="scientific">uncultured Thiotrichaceae bacterium</name>
    <dbReference type="NCBI Taxonomy" id="298394"/>
    <lineage>
        <taxon>Bacteria</taxon>
        <taxon>Pseudomonadati</taxon>
        <taxon>Pseudomonadota</taxon>
        <taxon>Gammaproteobacteria</taxon>
        <taxon>Thiotrichales</taxon>
        <taxon>Thiotrichaceae</taxon>
        <taxon>environmental samples</taxon>
    </lineage>
</organism>
<dbReference type="NCBIfam" id="TIGR03160">
    <property type="entry name" value="cobT_DBIPRT"/>
    <property type="match status" value="1"/>
</dbReference>
<evidence type="ECO:0000256" key="3">
    <source>
        <dbReference type="ARBA" id="ARBA00011991"/>
    </source>
</evidence>
<evidence type="ECO:0000256" key="4">
    <source>
        <dbReference type="ARBA" id="ARBA00015486"/>
    </source>
</evidence>
<dbReference type="InterPro" id="IPR023195">
    <property type="entry name" value="Nict_dMeBzImd_PRibTrfase_N"/>
</dbReference>
<dbReference type="Pfam" id="PF02277">
    <property type="entry name" value="DBI_PRT"/>
    <property type="match status" value="1"/>
</dbReference>
<dbReference type="EC" id="2.4.2.21" evidence="3 10"/>
<comment type="function">
    <text evidence="10">Catalyzes the synthesis of alpha-ribazole-5'-phosphate from nicotinate mononucleotide (NAMN) and 5,6-dimethylbenzimidazole (DMB).</text>
</comment>
<sequence>MEWWQQPCKQVDDNFTINAEQRQQQLTKPAGSLGVLETLAIRLAGLQGTDTPRADKVHISIFAGDHGVAVEGVSAFPQAVTAQMVHNFLQGGAAISVLAKQLQAKLEIIDTGIVAPLPDQPGLIVHRAGAGTANSSIEAAMTPKQLEIALQAGHDAADRAAAQQADLFIGGEMGIGNTTAATALYCALLQQPPPILTGAGTGLNEQGIEHKIAVLDSILFKHKQCGTDAMEWLRCVGGFEVAALTGAYLRAAQCGIPILLDGFITTAAALVALRIQPDIAPWLFLSHVSSEQGHPFVLEALNQQALLNLDMRLGEGSGAAVAVNLFRSACYLHNDMATFEEAAVTGKLES</sequence>
<evidence type="ECO:0000256" key="6">
    <source>
        <dbReference type="ARBA" id="ARBA00022676"/>
    </source>
</evidence>
<dbReference type="PANTHER" id="PTHR43463">
    <property type="entry name" value="NICOTINATE-NUCLEOTIDE--DIMETHYLBENZIMIDAZOLE PHOSPHORIBOSYLTRANSFERASE"/>
    <property type="match status" value="1"/>
</dbReference>
<keyword evidence="6 10" id="KW-0328">Glycosyltransferase</keyword>
<keyword evidence="7 10" id="KW-0808">Transferase</keyword>
<dbReference type="NCBIfam" id="NF000996">
    <property type="entry name" value="PRK00105.1"/>
    <property type="match status" value="1"/>
</dbReference>
<evidence type="ECO:0000256" key="1">
    <source>
        <dbReference type="ARBA" id="ARBA00005049"/>
    </source>
</evidence>
<dbReference type="AlphaFoldDB" id="A0A6S6UJ32"/>
<dbReference type="UniPathway" id="UPA00061">
    <property type="reaction ID" value="UER00516"/>
</dbReference>
<dbReference type="HAMAP" id="MF_00230">
    <property type="entry name" value="CobT"/>
    <property type="match status" value="1"/>
</dbReference>
<comment type="similarity">
    <text evidence="2 10">Belongs to the CobT family.</text>
</comment>
<comment type="pathway">
    <text evidence="1 10">Nucleoside biosynthesis; alpha-ribazole biosynthesis; alpha-ribazole from 5,6-dimethylbenzimidazole: step 1/2.</text>
</comment>
<keyword evidence="5 10" id="KW-0169">Cobalamin biosynthesis</keyword>
<evidence type="ECO:0000256" key="7">
    <source>
        <dbReference type="ARBA" id="ARBA00022679"/>
    </source>
</evidence>
<comment type="catalytic activity">
    <reaction evidence="9 10">
        <text>5,6-dimethylbenzimidazole + nicotinate beta-D-ribonucleotide = alpha-ribazole 5'-phosphate + nicotinate + H(+)</text>
        <dbReference type="Rhea" id="RHEA:11196"/>
        <dbReference type="ChEBI" id="CHEBI:15378"/>
        <dbReference type="ChEBI" id="CHEBI:15890"/>
        <dbReference type="ChEBI" id="CHEBI:32544"/>
        <dbReference type="ChEBI" id="CHEBI:57502"/>
        <dbReference type="ChEBI" id="CHEBI:57918"/>
        <dbReference type="EC" id="2.4.2.21"/>
    </reaction>
</comment>
<feature type="active site" description="Proton acceptor" evidence="10">
    <location>
        <position position="315"/>
    </location>
</feature>
<dbReference type="Gene3D" id="3.40.50.10210">
    <property type="match status" value="1"/>
</dbReference>
<evidence type="ECO:0000256" key="5">
    <source>
        <dbReference type="ARBA" id="ARBA00022573"/>
    </source>
</evidence>
<dbReference type="InterPro" id="IPR017846">
    <property type="entry name" value="Nict_dMeBzImd_PRibTrfase_bact"/>
</dbReference>
<evidence type="ECO:0000256" key="9">
    <source>
        <dbReference type="ARBA" id="ARBA00047340"/>
    </source>
</evidence>
<dbReference type="InterPro" id="IPR036087">
    <property type="entry name" value="Nict_dMeBzImd_PRibTrfase_sf"/>
</dbReference>
<evidence type="ECO:0000256" key="2">
    <source>
        <dbReference type="ARBA" id="ARBA00007110"/>
    </source>
</evidence>
<evidence type="ECO:0000256" key="8">
    <source>
        <dbReference type="ARBA" id="ARBA00030686"/>
    </source>
</evidence>
<dbReference type="Gene3D" id="1.10.1610.10">
    <property type="match status" value="1"/>
</dbReference>
<dbReference type="PANTHER" id="PTHR43463:SF1">
    <property type="entry name" value="NICOTINATE-NUCLEOTIDE--DIMETHYLBENZIMIDAZOLE PHOSPHORIBOSYLTRANSFERASE"/>
    <property type="match status" value="1"/>
</dbReference>
<evidence type="ECO:0000256" key="10">
    <source>
        <dbReference type="HAMAP-Rule" id="MF_00230"/>
    </source>
</evidence>
<dbReference type="EMBL" id="CACVAT010000534">
    <property type="protein sequence ID" value="CAA6829577.1"/>
    <property type="molecule type" value="Genomic_DNA"/>
</dbReference>
<dbReference type="FunFam" id="3.40.50.10210:FF:000001">
    <property type="entry name" value="Nicotinate-nucleotide--dimethylbenzimidazole phosphoribosyltransferase"/>
    <property type="match status" value="1"/>
</dbReference>
<dbReference type="GO" id="GO:0009236">
    <property type="term" value="P:cobalamin biosynthetic process"/>
    <property type="evidence" value="ECO:0007669"/>
    <property type="project" value="UniProtKB-UniRule"/>
</dbReference>
<proteinExistence type="inferred from homology"/>